<dbReference type="Proteomes" id="UP001205560">
    <property type="component" value="Unassembled WGS sequence"/>
</dbReference>
<protein>
    <submittedName>
        <fullName evidence="4">AAA family ATPase</fullName>
    </submittedName>
</protein>
<dbReference type="Pfam" id="PF20469">
    <property type="entry name" value="OLD-like_TOPRIM"/>
    <property type="match status" value="1"/>
</dbReference>
<dbReference type="Pfam" id="PF13175">
    <property type="entry name" value="AAA_15"/>
    <property type="match status" value="1"/>
</dbReference>
<keyword evidence="5" id="KW-1185">Reference proteome</keyword>
<feature type="domain" description="ATPase AAA-type core" evidence="2">
    <location>
        <begin position="256"/>
        <end position="327"/>
    </location>
</feature>
<dbReference type="EMBL" id="JANUGX010000034">
    <property type="protein sequence ID" value="MCS0591957.1"/>
    <property type="molecule type" value="Genomic_DNA"/>
</dbReference>
<feature type="domain" description="Endonuclease GajA/Old nuclease/RecF-like AAA" evidence="1">
    <location>
        <begin position="1"/>
        <end position="237"/>
    </location>
</feature>
<dbReference type="CDD" id="cd01026">
    <property type="entry name" value="TOPRIM_OLD"/>
    <property type="match status" value="1"/>
</dbReference>
<dbReference type="InterPro" id="IPR034139">
    <property type="entry name" value="TOPRIM_OLD"/>
</dbReference>
<dbReference type="PANTHER" id="PTHR43581:SF4">
    <property type="entry name" value="ATP_GTP PHOSPHATASE"/>
    <property type="match status" value="1"/>
</dbReference>
<gene>
    <name evidence="4" type="ORF">NX782_22455</name>
</gene>
<sequence length="550" mass="61642">MIIKKLITKNFKKFTNRTFEFNEDVNILVGDNTMGKSSILEAIELATNCCFRGKTLTSETALELMNRKAAAAYLISDLNYTALPEIVIELFVDGIPEYRGTHNTLSEDAQGITLRIAFDLDLLGKYDELTKTPSNVRTVPIEFFKTEWMDFAGNQIKSITRKAKSLLIDPSRLHPTYGKNQYITTLLASALTKDELAHLNLDFRQLKNIFDEQQHVSLINKSLDTDKTITNGTLKIVADIAANRGIEASLQLAVDEVSFPLVGKGEQSQIQIKLAIQNKAKSVDFILLEEPENHLSHMNLTRLVKYIEEHSSGLQVFICTHSSYVLNKLNIAKLCLVAHNYIRLKNIDPTISTKIKRLPGYDTLRAVLANKVILVEGPSDELILKKLYCSKHGKLPEEDGIEILVVRGLGFETYLEIVKDIGTTTHVLKDNDGDFKTNVEALQDKYKVYPNIKFFAPSNNSLNSLEPALIAEHNNTAVALDAFAKLILSTKTYNLYEKEPDLTAKTSFLKNWFGGDTGNGKKKVDSAMRIFESDTTINYPAYLVGAFDFA</sequence>
<name>A0ABT2AD32_9BURK</name>
<dbReference type="RefSeq" id="WP_258847717.1">
    <property type="nucleotide sequence ID" value="NZ_JANUGX010000034.1"/>
</dbReference>
<evidence type="ECO:0000259" key="3">
    <source>
        <dbReference type="Pfam" id="PF20469"/>
    </source>
</evidence>
<evidence type="ECO:0000313" key="4">
    <source>
        <dbReference type="EMBL" id="MCS0591957.1"/>
    </source>
</evidence>
<dbReference type="InterPro" id="IPR041685">
    <property type="entry name" value="AAA_GajA/Old/RecF-like"/>
</dbReference>
<comment type="caution">
    <text evidence="4">The sequence shown here is derived from an EMBL/GenBank/DDBJ whole genome shotgun (WGS) entry which is preliminary data.</text>
</comment>
<dbReference type="PANTHER" id="PTHR43581">
    <property type="entry name" value="ATP/GTP PHOSPHATASE"/>
    <property type="match status" value="1"/>
</dbReference>
<dbReference type="SUPFAM" id="SSF52540">
    <property type="entry name" value="P-loop containing nucleoside triphosphate hydrolases"/>
    <property type="match status" value="1"/>
</dbReference>
<accession>A0ABT2AD32</accession>
<evidence type="ECO:0000259" key="1">
    <source>
        <dbReference type="Pfam" id="PF13175"/>
    </source>
</evidence>
<feature type="domain" description="OLD protein-like TOPRIM" evidence="3">
    <location>
        <begin position="368"/>
        <end position="432"/>
    </location>
</feature>
<reference evidence="4 5" key="1">
    <citation type="submission" date="2022-08" db="EMBL/GenBank/DDBJ databases">
        <title>Reclassification of Massilia species as members of the genera Telluria, Duganella, Pseudoduganella, Mokoshia gen. nov. and Zemynaea gen. nov. using orthogonal and non-orthogonal genome-based approaches.</title>
        <authorList>
            <person name="Bowman J.P."/>
        </authorList>
    </citation>
    <scope>NUCLEOTIDE SEQUENCE [LARGE SCALE GENOMIC DNA]</scope>
    <source>
        <strain evidence="4 5">LMG 28164</strain>
    </source>
</reference>
<evidence type="ECO:0000313" key="5">
    <source>
        <dbReference type="Proteomes" id="UP001205560"/>
    </source>
</evidence>
<dbReference type="InterPro" id="IPR051396">
    <property type="entry name" value="Bact_Antivir_Def_Nuclease"/>
</dbReference>
<proteinExistence type="predicted"/>
<dbReference type="InterPro" id="IPR003959">
    <property type="entry name" value="ATPase_AAA_core"/>
</dbReference>
<dbReference type="InterPro" id="IPR027417">
    <property type="entry name" value="P-loop_NTPase"/>
</dbReference>
<dbReference type="Pfam" id="PF13304">
    <property type="entry name" value="AAA_21"/>
    <property type="match status" value="1"/>
</dbReference>
<evidence type="ECO:0000259" key="2">
    <source>
        <dbReference type="Pfam" id="PF13304"/>
    </source>
</evidence>
<organism evidence="4 5">
    <name type="scientific">Massilia norwichensis</name>
    <dbReference type="NCBI Taxonomy" id="1442366"/>
    <lineage>
        <taxon>Bacteria</taxon>
        <taxon>Pseudomonadati</taxon>
        <taxon>Pseudomonadota</taxon>
        <taxon>Betaproteobacteria</taxon>
        <taxon>Burkholderiales</taxon>
        <taxon>Oxalobacteraceae</taxon>
        <taxon>Telluria group</taxon>
        <taxon>Massilia</taxon>
    </lineage>
</organism>
<dbReference type="Gene3D" id="3.40.50.300">
    <property type="entry name" value="P-loop containing nucleotide triphosphate hydrolases"/>
    <property type="match status" value="2"/>
</dbReference>